<evidence type="ECO:0000256" key="1">
    <source>
        <dbReference type="SAM" id="MobiDB-lite"/>
    </source>
</evidence>
<gene>
    <name evidence="3" type="ORF">C489_19961</name>
</gene>
<dbReference type="AlphaFoldDB" id="L9XNY9"/>
<accession>L9XNY9</accession>
<dbReference type="Pfam" id="PF01978">
    <property type="entry name" value="TrmB"/>
    <property type="match status" value="1"/>
</dbReference>
<dbReference type="InterPro" id="IPR036390">
    <property type="entry name" value="WH_DNA-bd_sf"/>
</dbReference>
<dbReference type="CDD" id="cd00090">
    <property type="entry name" value="HTH_ARSR"/>
    <property type="match status" value="1"/>
</dbReference>
<dbReference type="Gene3D" id="1.10.10.10">
    <property type="entry name" value="Winged helix-like DNA-binding domain superfamily/Winged helix DNA-binding domain"/>
    <property type="match status" value="1"/>
</dbReference>
<dbReference type="Proteomes" id="UP000011632">
    <property type="component" value="Unassembled WGS sequence"/>
</dbReference>
<protein>
    <submittedName>
        <fullName evidence="3">Transcriptional regulator</fullName>
    </submittedName>
</protein>
<name>L9XNY9_9EURY</name>
<evidence type="ECO:0000313" key="3">
    <source>
        <dbReference type="EMBL" id="ELY63126.1"/>
    </source>
</evidence>
<evidence type="ECO:0000313" key="4">
    <source>
        <dbReference type="Proteomes" id="UP000011632"/>
    </source>
</evidence>
<feature type="domain" description="Transcription regulator TrmB N-terminal" evidence="2">
    <location>
        <begin position="33"/>
        <end position="96"/>
    </location>
</feature>
<comment type="caution">
    <text evidence="3">The sequence shown here is derived from an EMBL/GenBank/DDBJ whole genome shotgun (WGS) entry which is preliminary data.</text>
</comment>
<proteinExistence type="predicted"/>
<dbReference type="PATRIC" id="fig|1227496.3.peg.3999"/>
<evidence type="ECO:0000259" key="2">
    <source>
        <dbReference type="Pfam" id="PF01978"/>
    </source>
</evidence>
<dbReference type="RefSeq" id="WP_006433093.1">
    <property type="nucleotide sequence ID" value="NZ_AOID01000063.1"/>
</dbReference>
<dbReference type="InterPro" id="IPR011991">
    <property type="entry name" value="ArsR-like_HTH"/>
</dbReference>
<sequence>MAPLETSQSKRRSDRPETDGPTTAELLELFGDEYTRRVYEVIVEHPRSGRAVAEAAEISRPTAYRRLNDLHDAGLARRETTICDDGHHREKFEALDVSLSVSFNDGVEIAVGVTE</sequence>
<dbReference type="EMBL" id="AOID01000063">
    <property type="protein sequence ID" value="ELY63126.1"/>
    <property type="molecule type" value="Genomic_DNA"/>
</dbReference>
<feature type="region of interest" description="Disordered" evidence="1">
    <location>
        <begin position="1"/>
        <end position="24"/>
    </location>
</feature>
<dbReference type="InterPro" id="IPR002831">
    <property type="entry name" value="Tscrpt_reg_TrmB_N"/>
</dbReference>
<organism evidence="3 4">
    <name type="scientific">Natrinema versiforme JCM 10478</name>
    <dbReference type="NCBI Taxonomy" id="1227496"/>
    <lineage>
        <taxon>Archaea</taxon>
        <taxon>Methanobacteriati</taxon>
        <taxon>Methanobacteriota</taxon>
        <taxon>Stenosarchaea group</taxon>
        <taxon>Halobacteria</taxon>
        <taxon>Halobacteriales</taxon>
        <taxon>Natrialbaceae</taxon>
        <taxon>Natrinema</taxon>
    </lineage>
</organism>
<dbReference type="SUPFAM" id="SSF46785">
    <property type="entry name" value="Winged helix' DNA-binding domain"/>
    <property type="match status" value="1"/>
</dbReference>
<reference evidence="3 4" key="1">
    <citation type="journal article" date="2014" name="PLoS Genet.">
        <title>Phylogenetically driven sequencing of extremely halophilic archaea reveals strategies for static and dynamic osmo-response.</title>
        <authorList>
            <person name="Becker E.A."/>
            <person name="Seitzer P.M."/>
            <person name="Tritt A."/>
            <person name="Larsen D."/>
            <person name="Krusor M."/>
            <person name="Yao A.I."/>
            <person name="Wu D."/>
            <person name="Madern D."/>
            <person name="Eisen J.A."/>
            <person name="Darling A.E."/>
            <person name="Facciotti M.T."/>
        </authorList>
    </citation>
    <scope>NUCLEOTIDE SEQUENCE [LARGE SCALE GENOMIC DNA]</scope>
    <source>
        <strain evidence="3 4">JCM 10478</strain>
    </source>
</reference>
<keyword evidence="4" id="KW-1185">Reference proteome</keyword>
<dbReference type="InterPro" id="IPR036388">
    <property type="entry name" value="WH-like_DNA-bd_sf"/>
</dbReference>